<evidence type="ECO:0000259" key="4">
    <source>
        <dbReference type="PROSITE" id="PS01124"/>
    </source>
</evidence>
<organism evidence="5 6">
    <name type="scientific">Iodobacter ciconiae</name>
    <dbReference type="NCBI Taxonomy" id="2496266"/>
    <lineage>
        <taxon>Bacteria</taxon>
        <taxon>Pseudomonadati</taxon>
        <taxon>Pseudomonadota</taxon>
        <taxon>Betaproteobacteria</taxon>
        <taxon>Neisseriales</taxon>
        <taxon>Chitinibacteraceae</taxon>
        <taxon>Iodobacter</taxon>
    </lineage>
</organism>
<gene>
    <name evidence="5" type="ORF">EJO50_14250</name>
</gene>
<keyword evidence="3" id="KW-0804">Transcription</keyword>
<dbReference type="GO" id="GO:0043565">
    <property type="term" value="F:sequence-specific DNA binding"/>
    <property type="evidence" value="ECO:0007669"/>
    <property type="project" value="InterPro"/>
</dbReference>
<dbReference type="SUPFAM" id="SSF46689">
    <property type="entry name" value="Homeodomain-like"/>
    <property type="match status" value="1"/>
</dbReference>
<evidence type="ECO:0000313" key="6">
    <source>
        <dbReference type="Proteomes" id="UP000282438"/>
    </source>
</evidence>
<dbReference type="InterPro" id="IPR018062">
    <property type="entry name" value="HTH_AraC-typ_CS"/>
</dbReference>
<dbReference type="PANTHER" id="PTHR46796:SF12">
    <property type="entry name" value="HTH-TYPE DNA-BINDING TRANSCRIPTIONAL ACTIVATOR EUTR"/>
    <property type="match status" value="1"/>
</dbReference>
<dbReference type="EMBL" id="CP034433">
    <property type="protein sequence ID" value="AZN37533.1"/>
    <property type="molecule type" value="Genomic_DNA"/>
</dbReference>
<protein>
    <submittedName>
        <fullName evidence="5">Helix-turn-helix domain-containing protein</fullName>
    </submittedName>
</protein>
<dbReference type="RefSeq" id="WP_125975259.1">
    <property type="nucleotide sequence ID" value="NZ_CP034433.1"/>
</dbReference>
<dbReference type="PROSITE" id="PS00041">
    <property type="entry name" value="HTH_ARAC_FAMILY_1"/>
    <property type="match status" value="1"/>
</dbReference>
<dbReference type="Proteomes" id="UP000282438">
    <property type="component" value="Chromosome"/>
</dbReference>
<dbReference type="PROSITE" id="PS01124">
    <property type="entry name" value="HTH_ARAC_FAMILY_2"/>
    <property type="match status" value="1"/>
</dbReference>
<keyword evidence="1" id="KW-0805">Transcription regulation</keyword>
<keyword evidence="6" id="KW-1185">Reference proteome</keyword>
<dbReference type="PANTHER" id="PTHR46796">
    <property type="entry name" value="HTH-TYPE TRANSCRIPTIONAL ACTIVATOR RHAS-RELATED"/>
    <property type="match status" value="1"/>
</dbReference>
<dbReference type="KEGG" id="iod:EJO50_14250"/>
<accession>A0A3S8ZVK1</accession>
<sequence>MTGVLPGLGWSVAEPAGMHHLVSLAQGPQRDPLGRDGRLHIEESIDVCQQARSITAWQQLYDQLKPGQFHGYLAEIWLDGMQCFEEHTSHALRQSCMVWPGSVWIGIPASSEHFARIGTTTIDADAVAIRGGGVEFELGTPDNFHIMGLVLARGELESCTSILHGEFLHLDNTMVLNVGSERMRKFTHFMRTMLQVAGDGSGQLLEQGCRKQLRHELLDGLAGMIDDARPNRQNIRRVDSAWQAVAKAREYVLDRSGEPTSIVELCEHLDMSRRTLQNVFHQTLDICPLAYLKSIRLNAVRRELLAPYSQYDSVQQAAAALGFWHMSQFSQDFKKLFGELPSASLARRALAKHGTAIHPASSQAPYGHI</sequence>
<dbReference type="InterPro" id="IPR050204">
    <property type="entry name" value="AraC_XylS_family_regulators"/>
</dbReference>
<dbReference type="Pfam" id="PF12833">
    <property type="entry name" value="HTH_18"/>
    <property type="match status" value="1"/>
</dbReference>
<feature type="domain" description="HTH araC/xylS-type" evidence="4">
    <location>
        <begin position="246"/>
        <end position="347"/>
    </location>
</feature>
<name>A0A3S8ZVK1_9NEIS</name>
<dbReference type="SMART" id="SM00342">
    <property type="entry name" value="HTH_ARAC"/>
    <property type="match status" value="1"/>
</dbReference>
<reference evidence="5 6" key="1">
    <citation type="submission" date="2018-12" db="EMBL/GenBank/DDBJ databases">
        <title>Complete genome sequence of Iodobacter sp. H11R3.</title>
        <authorList>
            <person name="Bae J.-W."/>
        </authorList>
    </citation>
    <scope>NUCLEOTIDE SEQUENCE [LARGE SCALE GENOMIC DNA]</scope>
    <source>
        <strain evidence="5 6">H11R3</strain>
    </source>
</reference>
<evidence type="ECO:0000313" key="5">
    <source>
        <dbReference type="EMBL" id="AZN37533.1"/>
    </source>
</evidence>
<keyword evidence="2" id="KW-0238">DNA-binding</keyword>
<dbReference type="InterPro" id="IPR018060">
    <property type="entry name" value="HTH_AraC"/>
</dbReference>
<dbReference type="Gene3D" id="1.10.10.60">
    <property type="entry name" value="Homeodomain-like"/>
    <property type="match status" value="1"/>
</dbReference>
<dbReference type="AlphaFoldDB" id="A0A3S8ZVK1"/>
<evidence type="ECO:0000256" key="1">
    <source>
        <dbReference type="ARBA" id="ARBA00023015"/>
    </source>
</evidence>
<evidence type="ECO:0000256" key="2">
    <source>
        <dbReference type="ARBA" id="ARBA00023125"/>
    </source>
</evidence>
<evidence type="ECO:0000256" key="3">
    <source>
        <dbReference type="ARBA" id="ARBA00023163"/>
    </source>
</evidence>
<dbReference type="OrthoDB" id="185346at2"/>
<dbReference type="GO" id="GO:0003700">
    <property type="term" value="F:DNA-binding transcription factor activity"/>
    <property type="evidence" value="ECO:0007669"/>
    <property type="project" value="InterPro"/>
</dbReference>
<dbReference type="InterPro" id="IPR009057">
    <property type="entry name" value="Homeodomain-like_sf"/>
</dbReference>
<proteinExistence type="predicted"/>